<evidence type="ECO:0000256" key="2">
    <source>
        <dbReference type="SAM" id="SignalP"/>
    </source>
</evidence>
<dbReference type="EMBL" id="FTNM01000006">
    <property type="protein sequence ID" value="SIR45383.1"/>
    <property type="molecule type" value="Genomic_DNA"/>
</dbReference>
<keyword evidence="4" id="KW-1185">Reference proteome</keyword>
<reference evidence="4" key="1">
    <citation type="submission" date="2017-01" db="EMBL/GenBank/DDBJ databases">
        <authorList>
            <person name="Varghese N."/>
            <person name="Submissions S."/>
        </authorList>
    </citation>
    <scope>NUCLEOTIDE SEQUENCE [LARGE SCALE GENOMIC DNA]</scope>
    <source>
        <strain evidence="4">DM9</strain>
    </source>
</reference>
<name>A0A1N7B2E5_9BACT</name>
<accession>A0A1N7B2E5</accession>
<protein>
    <submittedName>
        <fullName evidence="3">Uncharacterized protein</fullName>
    </submittedName>
</protein>
<evidence type="ECO:0000256" key="1">
    <source>
        <dbReference type="SAM" id="MobiDB-lite"/>
    </source>
</evidence>
<dbReference type="PROSITE" id="PS51257">
    <property type="entry name" value="PROKAR_LIPOPROTEIN"/>
    <property type="match status" value="1"/>
</dbReference>
<feature type="signal peptide" evidence="2">
    <location>
        <begin position="1"/>
        <end position="22"/>
    </location>
</feature>
<organism evidence="3 4">
    <name type="scientific">Pontibacter lucknowensis</name>
    <dbReference type="NCBI Taxonomy" id="1077936"/>
    <lineage>
        <taxon>Bacteria</taxon>
        <taxon>Pseudomonadati</taxon>
        <taxon>Bacteroidota</taxon>
        <taxon>Cytophagia</taxon>
        <taxon>Cytophagales</taxon>
        <taxon>Hymenobacteraceae</taxon>
        <taxon>Pontibacter</taxon>
    </lineage>
</organism>
<dbReference type="Proteomes" id="UP000185924">
    <property type="component" value="Unassembled WGS sequence"/>
</dbReference>
<evidence type="ECO:0000313" key="3">
    <source>
        <dbReference type="EMBL" id="SIR45383.1"/>
    </source>
</evidence>
<proteinExistence type="predicted"/>
<feature type="region of interest" description="Disordered" evidence="1">
    <location>
        <begin position="24"/>
        <end position="55"/>
    </location>
</feature>
<dbReference type="STRING" id="1077936.SAMN05421545_3740"/>
<dbReference type="AlphaFoldDB" id="A0A1N7B2E5"/>
<evidence type="ECO:0000313" key="4">
    <source>
        <dbReference type="Proteomes" id="UP000185924"/>
    </source>
</evidence>
<keyword evidence="2" id="KW-0732">Signal</keyword>
<sequence>MNTTMKKAFIIFIGIFFFSCSSDNTTHDTATDTRGTESMDESVEIGSGEEINPQLEMQDDTAAFEVDTVTTPRRNNQ</sequence>
<feature type="compositionally biased region" description="Basic and acidic residues" evidence="1">
    <location>
        <begin position="25"/>
        <end position="37"/>
    </location>
</feature>
<gene>
    <name evidence="3" type="ORF">SAMN05421545_3740</name>
</gene>
<feature type="chain" id="PRO_5009940417" evidence="2">
    <location>
        <begin position="23"/>
        <end position="77"/>
    </location>
</feature>